<dbReference type="CDD" id="cd06464">
    <property type="entry name" value="ACD_sHsps-like"/>
    <property type="match status" value="1"/>
</dbReference>
<feature type="compositionally biased region" description="Basic residues" evidence="4">
    <location>
        <begin position="53"/>
        <end position="62"/>
    </location>
</feature>
<feature type="compositionally biased region" description="Basic and acidic residues" evidence="4">
    <location>
        <begin position="42"/>
        <end position="52"/>
    </location>
</feature>
<keyword evidence="1" id="KW-0346">Stress response</keyword>
<proteinExistence type="evidence at transcript level"/>
<dbReference type="InterPro" id="IPR044587">
    <property type="entry name" value="HSP21-like"/>
</dbReference>
<sequence length="216" mass="24474">MAGRLIAKRLADKTFPSNLRGVATISAFQSKSLSTAAVPVQDNEKKDIEETPRRRRRSPAIRRRTDFAPFGSSDIWDPFPANRTLTQMMDSLNRLFDGFLPSRTDGDVVENFRVPYDIMEDEKSYKLRFDMPGLGKEEVKVGIEDGTLVITGEHSEESQKDNWTSRSHGSYNTRIILPDNVHLEETKAEMKNGVLQVFVPKVEEAKSQSLIDVKVE</sequence>
<organism evidence="6">
    <name type="scientific">Picea sitchensis</name>
    <name type="common">Sitka spruce</name>
    <name type="synonym">Pinus sitchensis</name>
    <dbReference type="NCBI Taxonomy" id="3332"/>
    <lineage>
        <taxon>Eukaryota</taxon>
        <taxon>Viridiplantae</taxon>
        <taxon>Streptophyta</taxon>
        <taxon>Embryophyta</taxon>
        <taxon>Tracheophyta</taxon>
        <taxon>Spermatophyta</taxon>
        <taxon>Pinopsida</taxon>
        <taxon>Pinidae</taxon>
        <taxon>Conifers I</taxon>
        <taxon>Pinales</taxon>
        <taxon>Pinaceae</taxon>
        <taxon>Picea</taxon>
    </lineage>
</organism>
<name>B8LM88_PICSI</name>
<dbReference type="EMBL" id="EF676896">
    <property type="protein sequence ID" value="ABR16768.1"/>
    <property type="molecule type" value="mRNA"/>
</dbReference>
<dbReference type="InterPro" id="IPR008978">
    <property type="entry name" value="HSP20-like_chaperone"/>
</dbReference>
<evidence type="ECO:0000313" key="6">
    <source>
        <dbReference type="EMBL" id="ABR16768.1"/>
    </source>
</evidence>
<dbReference type="Gene3D" id="2.60.40.790">
    <property type="match status" value="1"/>
</dbReference>
<dbReference type="SUPFAM" id="SSF49764">
    <property type="entry name" value="HSP20-like chaperones"/>
    <property type="match status" value="1"/>
</dbReference>
<evidence type="ECO:0000256" key="2">
    <source>
        <dbReference type="PROSITE-ProRule" id="PRU00285"/>
    </source>
</evidence>
<dbReference type="PROSITE" id="PS01031">
    <property type="entry name" value="SHSP"/>
    <property type="match status" value="1"/>
</dbReference>
<accession>B8LM88</accession>
<evidence type="ECO:0000256" key="3">
    <source>
        <dbReference type="RuleBase" id="RU003616"/>
    </source>
</evidence>
<dbReference type="Pfam" id="PF00011">
    <property type="entry name" value="HSP20"/>
    <property type="match status" value="1"/>
</dbReference>
<dbReference type="AlphaFoldDB" id="B8LM88"/>
<dbReference type="PANTHER" id="PTHR46733">
    <property type="entry name" value="26.5 KDA HEAT SHOCK PROTEIN, MITOCHONDRIAL"/>
    <property type="match status" value="1"/>
</dbReference>
<dbReference type="InterPro" id="IPR002068">
    <property type="entry name" value="A-crystallin/Hsp20_dom"/>
</dbReference>
<feature type="domain" description="SHSP" evidence="5">
    <location>
        <begin position="107"/>
        <end position="216"/>
    </location>
</feature>
<evidence type="ECO:0000256" key="1">
    <source>
        <dbReference type="ARBA" id="ARBA00023016"/>
    </source>
</evidence>
<dbReference type="OMA" id="RVPYDIM"/>
<dbReference type="PANTHER" id="PTHR46733:SF4">
    <property type="entry name" value="HEAT SHOCK PROTEIN 21, CHLOROPLASTIC"/>
    <property type="match status" value="1"/>
</dbReference>
<comment type="similarity">
    <text evidence="2 3">Belongs to the small heat shock protein (HSP20) family.</text>
</comment>
<evidence type="ECO:0000256" key="4">
    <source>
        <dbReference type="SAM" id="MobiDB-lite"/>
    </source>
</evidence>
<evidence type="ECO:0000259" key="5">
    <source>
        <dbReference type="PROSITE" id="PS01031"/>
    </source>
</evidence>
<feature type="region of interest" description="Disordered" evidence="4">
    <location>
        <begin position="36"/>
        <end position="64"/>
    </location>
</feature>
<protein>
    <recommendedName>
        <fullName evidence="5">SHSP domain-containing protein</fullName>
    </recommendedName>
</protein>
<dbReference type="GO" id="GO:0009408">
    <property type="term" value="P:response to heat"/>
    <property type="evidence" value="ECO:0007669"/>
    <property type="project" value="InterPro"/>
</dbReference>
<reference evidence="6" key="1">
    <citation type="submission" date="2007-06" db="EMBL/GenBank/DDBJ databases">
        <title>Full length cDNA sequences from Sitka Spruce (Picea sitchensis).</title>
        <authorList>
            <person name="Ralph S.G."/>
            <person name="Chun H.E."/>
            <person name="Liao N."/>
            <person name="Ali J."/>
            <person name="Reid K."/>
            <person name="Kolosova N."/>
            <person name="Cooper N."/>
            <person name="Cullis C."/>
            <person name="Jancsik S."/>
            <person name="Moore R."/>
            <person name="Mayo M."/>
            <person name="Wagner S."/>
            <person name="Holt R.A."/>
            <person name="Jones S.J.M."/>
            <person name="Marra M.A."/>
            <person name="Ritland C.E."/>
            <person name="Ritland K."/>
            <person name="Bohlmann J."/>
        </authorList>
    </citation>
    <scope>NUCLEOTIDE SEQUENCE</scope>
    <source>
        <tissue evidence="6">Green portion of the leader tissue</tissue>
    </source>
</reference>